<accession>A0A7H0LJ61</accession>
<dbReference type="InterPro" id="IPR006533">
    <property type="entry name" value="T6SS_Vgr_RhsGE"/>
</dbReference>
<dbReference type="InterPro" id="IPR006531">
    <property type="entry name" value="Gp5/Vgr_OB"/>
</dbReference>
<dbReference type="KEGG" id="spap:H3Z74_00140"/>
<reference evidence="2 3" key="1">
    <citation type="submission" date="2020-09" db="EMBL/GenBank/DDBJ databases">
        <title>Sphingomonas sp., a new species isolated from pork steak.</title>
        <authorList>
            <person name="Heidler von Heilborn D."/>
        </authorList>
    </citation>
    <scope>NUCLEOTIDE SEQUENCE [LARGE SCALE GENOMIC DNA]</scope>
    <source>
        <strain evidence="3">S8-3T</strain>
    </source>
</reference>
<dbReference type="Gene3D" id="2.40.50.230">
    <property type="entry name" value="Gp5 N-terminal domain"/>
    <property type="match status" value="1"/>
</dbReference>
<dbReference type="SUPFAM" id="SSF69255">
    <property type="entry name" value="gp5 N-terminal domain-like"/>
    <property type="match status" value="1"/>
</dbReference>
<sequence length="604" mass="62404">MSAPSPLQLAGSLVSYTIATNGQPIDSAWQVISIDIWAGVNTLPRARITIADGNAAEAAFAISEASTLIPGTTLAITLGYDETGTQVFSGIIDRQGLEQGLDGSSLLIIEASDPALAMTLARRNAVFEGMTDSAVIERLITATGLTASVTPTAAVEEAIVQYHASDWDLMLARAAVNSMVVTVSGGQVVVAPPDTTQSPVLTLTNGESILDFRTVMDAATQYAASAVQSVAWDPATQELAMAGAASSTVTTPGNLSSDILATAFGVDQLRQQTSATIGKDDLTRWSSARLTQARLAKIRGHVRFRGSALARPGCMITLAGLGARFNGNAYVSGVHQQVVAGNWTTEVEIGLAPQWAARDAAEAGATAASAAGQIPAAANLQTGLVTRIDGDPDGEYRVLVALPLLEANAGVWARLGGFYASRGVGALFYPEVGDEVVVAFMNGDPRFPVIMGSLYSKKNPPPVPPTAANDQKTIVTYGKLRIDFFETDGAIELSTPAGQIVRLDDKAGTVTVEDRNENSVTLATDGITIDSAARITLNAKAGIAITAQGILSLAGKEGVTIEGPTIQAKADASFSAHGAAEAILSSGGIVTVQGQLVKIDQSDA</sequence>
<dbReference type="Proteomes" id="UP000516148">
    <property type="component" value="Chromosome"/>
</dbReference>
<feature type="domain" description="Gp5/Type VI secretion system Vgr protein OB-fold" evidence="1">
    <location>
        <begin position="381"/>
        <end position="455"/>
    </location>
</feature>
<evidence type="ECO:0000259" key="1">
    <source>
        <dbReference type="Pfam" id="PF04717"/>
    </source>
</evidence>
<dbReference type="EMBL" id="CP061038">
    <property type="protein sequence ID" value="QNQ09714.1"/>
    <property type="molecule type" value="Genomic_DNA"/>
</dbReference>
<keyword evidence="3" id="KW-1185">Reference proteome</keyword>
<evidence type="ECO:0000313" key="3">
    <source>
        <dbReference type="Proteomes" id="UP000516148"/>
    </source>
</evidence>
<name>A0A7H0LJ61_9SPHN</name>
<gene>
    <name evidence="2" type="primary">vgrG</name>
    <name evidence="2" type="ORF">H3Z74_00140</name>
</gene>
<dbReference type="NCBIfam" id="TIGR01646">
    <property type="entry name" value="vgr_GE"/>
    <property type="match status" value="1"/>
</dbReference>
<dbReference type="AlphaFoldDB" id="A0A7H0LJ61"/>
<protein>
    <submittedName>
        <fullName evidence="2">Type VI secretion system tip protein VgrG</fullName>
    </submittedName>
</protein>
<organism evidence="2 3">
    <name type="scientific">Sphingomonas alpina</name>
    <dbReference type="NCBI Taxonomy" id="653931"/>
    <lineage>
        <taxon>Bacteria</taxon>
        <taxon>Pseudomonadati</taxon>
        <taxon>Pseudomonadota</taxon>
        <taxon>Alphaproteobacteria</taxon>
        <taxon>Sphingomonadales</taxon>
        <taxon>Sphingomonadaceae</taxon>
        <taxon>Sphingomonas</taxon>
    </lineage>
</organism>
<dbReference type="InterPro" id="IPR037026">
    <property type="entry name" value="Vgr_OB-fold_dom_sf"/>
</dbReference>
<proteinExistence type="predicted"/>
<dbReference type="RefSeq" id="WP_187762023.1">
    <property type="nucleotide sequence ID" value="NZ_CP061038.1"/>
</dbReference>
<dbReference type="SUPFAM" id="SSF69279">
    <property type="entry name" value="Phage tail proteins"/>
    <property type="match status" value="1"/>
</dbReference>
<dbReference type="SUPFAM" id="SSF69349">
    <property type="entry name" value="Phage fibre proteins"/>
    <property type="match status" value="1"/>
</dbReference>
<dbReference type="Pfam" id="PF05954">
    <property type="entry name" value="Phage_GPD"/>
    <property type="match status" value="1"/>
</dbReference>
<dbReference type="Pfam" id="PF04717">
    <property type="entry name" value="Phage_base_V"/>
    <property type="match status" value="1"/>
</dbReference>
<evidence type="ECO:0000313" key="2">
    <source>
        <dbReference type="EMBL" id="QNQ09714.1"/>
    </source>
</evidence>